<accession>F5YDZ6</accession>
<reference evidence="1 2" key="2">
    <citation type="journal article" date="2011" name="ISME J.">
        <title>RNA-seq reveals cooperative metabolic interactions between two termite-gut spirochete species in co-culture.</title>
        <authorList>
            <person name="Rosenthal A.Z."/>
            <person name="Matson E.G."/>
            <person name="Eldar A."/>
            <person name="Leadbetter J.R."/>
        </authorList>
    </citation>
    <scope>NUCLEOTIDE SEQUENCE [LARGE SCALE GENOMIC DNA]</scope>
    <source>
        <strain evidence="2">ATCC BAA-888 / DSM 13862 / ZAS-9</strain>
    </source>
</reference>
<protein>
    <submittedName>
        <fullName evidence="1">Uncharacterized protein</fullName>
    </submittedName>
</protein>
<dbReference type="Proteomes" id="UP000009222">
    <property type="component" value="Chromosome"/>
</dbReference>
<name>F5YDZ6_LEAAZ</name>
<dbReference type="EMBL" id="CP001841">
    <property type="protein sequence ID" value="AEF80560.1"/>
    <property type="molecule type" value="Genomic_DNA"/>
</dbReference>
<keyword evidence="2" id="KW-1185">Reference proteome</keyword>
<dbReference type="InParanoid" id="F5YDZ6"/>
<evidence type="ECO:0000313" key="2">
    <source>
        <dbReference type="Proteomes" id="UP000009222"/>
    </source>
</evidence>
<sequence>MYKADKHKKGKEDFGIGHVIESYHKKQGLSGKYSLTAPKVFSKNRF</sequence>
<gene>
    <name evidence="1" type="ordered locus">TREAZ_1558</name>
</gene>
<organism evidence="1 2">
    <name type="scientific">Leadbettera azotonutricia (strain ATCC BAA-888 / DSM 13862 / ZAS-9)</name>
    <name type="common">Treponema azotonutricium</name>
    <dbReference type="NCBI Taxonomy" id="545695"/>
    <lineage>
        <taxon>Bacteria</taxon>
        <taxon>Pseudomonadati</taxon>
        <taxon>Spirochaetota</taxon>
        <taxon>Spirochaetia</taxon>
        <taxon>Spirochaetales</taxon>
        <taxon>Breznakiellaceae</taxon>
        <taxon>Leadbettera</taxon>
    </lineage>
</organism>
<proteinExistence type="predicted"/>
<dbReference type="AlphaFoldDB" id="F5YDZ6"/>
<reference evidence="2" key="1">
    <citation type="submission" date="2009-12" db="EMBL/GenBank/DDBJ databases">
        <title>Complete sequence of Treponema azotonutricium strain ZAS-9.</title>
        <authorList>
            <person name="Tetu S.G."/>
            <person name="Matson E."/>
            <person name="Ren Q."/>
            <person name="Seshadri R."/>
            <person name="Elbourne L."/>
            <person name="Hassan K.A."/>
            <person name="Durkin A."/>
            <person name="Radune D."/>
            <person name="Mohamoud Y."/>
            <person name="Shay R."/>
            <person name="Jin S."/>
            <person name="Zhang X."/>
            <person name="Lucey K."/>
            <person name="Ballor N.R."/>
            <person name="Ottesen E."/>
            <person name="Rosenthal R."/>
            <person name="Allen A."/>
            <person name="Leadbetter J.R."/>
            <person name="Paulsen I.T."/>
        </authorList>
    </citation>
    <scope>NUCLEOTIDE SEQUENCE [LARGE SCALE GENOMIC DNA]</scope>
    <source>
        <strain evidence="2">ATCC BAA-888 / DSM 13862 / ZAS-9</strain>
    </source>
</reference>
<dbReference type="HOGENOM" id="CLU_3190249_0_0_12"/>
<evidence type="ECO:0000313" key="1">
    <source>
        <dbReference type="EMBL" id="AEF80560.1"/>
    </source>
</evidence>
<dbReference type="KEGG" id="taz:TREAZ_1558"/>